<dbReference type="Gene3D" id="3.20.20.150">
    <property type="entry name" value="Divalent-metal-dependent TIM barrel enzymes"/>
    <property type="match status" value="1"/>
</dbReference>
<keyword evidence="2" id="KW-0413">Isomerase</keyword>
<accession>A0A101QK38</accession>
<protein>
    <submittedName>
        <fullName evidence="2">Xylose isomerase</fullName>
    </submittedName>
</protein>
<dbReference type="Proteomes" id="UP000053398">
    <property type="component" value="Unassembled WGS sequence"/>
</dbReference>
<dbReference type="GO" id="GO:0016853">
    <property type="term" value="F:isomerase activity"/>
    <property type="evidence" value="ECO:0007669"/>
    <property type="project" value="UniProtKB-KW"/>
</dbReference>
<comment type="caution">
    <text evidence="2">The sequence shown here is derived from an EMBL/GenBank/DDBJ whole genome shotgun (WGS) entry which is preliminary data.</text>
</comment>
<evidence type="ECO:0000313" key="2">
    <source>
        <dbReference type="EMBL" id="KUN31313.1"/>
    </source>
</evidence>
<dbReference type="InterPro" id="IPR036237">
    <property type="entry name" value="Xyl_isomerase-like_sf"/>
</dbReference>
<reference evidence="2 3" key="1">
    <citation type="submission" date="2015-10" db="EMBL/GenBank/DDBJ databases">
        <title>Draft genome sequence of Streptomyces corchorusii DSM 40340, type strain for the species Streptomyces corchorusii.</title>
        <authorList>
            <person name="Ruckert C."/>
            <person name="Winkler A."/>
            <person name="Kalinowski J."/>
            <person name="Kampfer P."/>
            <person name="Glaeser S."/>
        </authorList>
    </citation>
    <scope>NUCLEOTIDE SEQUENCE [LARGE SCALE GENOMIC DNA]</scope>
    <source>
        <strain evidence="2 3">DSM 40340</strain>
    </source>
</reference>
<evidence type="ECO:0000313" key="3">
    <source>
        <dbReference type="Proteomes" id="UP000053398"/>
    </source>
</evidence>
<organism evidence="2 3">
    <name type="scientific">Streptomyces corchorusii</name>
    <name type="common">Streptomyces chibaensis</name>
    <dbReference type="NCBI Taxonomy" id="1903"/>
    <lineage>
        <taxon>Bacteria</taxon>
        <taxon>Bacillati</taxon>
        <taxon>Actinomycetota</taxon>
        <taxon>Actinomycetes</taxon>
        <taxon>Kitasatosporales</taxon>
        <taxon>Streptomycetaceae</taxon>
        <taxon>Streptomyces</taxon>
    </lineage>
</organism>
<dbReference type="PANTHER" id="PTHR12110:SF21">
    <property type="entry name" value="XYLOSE ISOMERASE-LIKE TIM BARREL DOMAIN-CONTAINING PROTEIN"/>
    <property type="match status" value="1"/>
</dbReference>
<dbReference type="AlphaFoldDB" id="A0A101QK38"/>
<gene>
    <name evidence="2" type="ORF">AQJ11_07430</name>
</gene>
<dbReference type="InterPro" id="IPR050312">
    <property type="entry name" value="IolE/XylAMocC-like"/>
</dbReference>
<keyword evidence="3" id="KW-1185">Reference proteome</keyword>
<dbReference type="EMBL" id="LMWP01000006">
    <property type="protein sequence ID" value="KUN31313.1"/>
    <property type="molecule type" value="Genomic_DNA"/>
</dbReference>
<dbReference type="RefSeq" id="WP_014677032.1">
    <property type="nucleotide sequence ID" value="NZ_KQ948353.1"/>
</dbReference>
<sequence>MHRLSYNANGLRNLTVERAVEEVAEAGYDGIELSLHPAHIDPFSFSDNEASVIRKALERTGIEACCLAAGADNLLSEERFEPSLVHPDAAGRARRVDLVKRSIRIADMLGIPLINFATGKRKPEVDPADARRWLVEGITEILDSTDSDVVLAMEPEPEFFLETNAAVAQLARELDSPRFALAQDLGHCRVVEEDYLASVERHLPITPVFQVEDIKGRTHYHEIPGDGDIDFVEFFRILRRGGYEGHVSVELYNHSDVYRHALRRSHEVLTAAAASAESSSED</sequence>
<dbReference type="SUPFAM" id="SSF51658">
    <property type="entry name" value="Xylose isomerase-like"/>
    <property type="match status" value="1"/>
</dbReference>
<evidence type="ECO:0000259" key="1">
    <source>
        <dbReference type="Pfam" id="PF01261"/>
    </source>
</evidence>
<feature type="domain" description="Xylose isomerase-like TIM barrel" evidence="1">
    <location>
        <begin position="20"/>
        <end position="263"/>
    </location>
</feature>
<dbReference type="Pfam" id="PF01261">
    <property type="entry name" value="AP_endonuc_2"/>
    <property type="match status" value="1"/>
</dbReference>
<name>A0A101QK38_STRCK</name>
<dbReference type="InterPro" id="IPR013022">
    <property type="entry name" value="Xyl_isomerase-like_TIM-brl"/>
</dbReference>
<proteinExistence type="predicted"/>
<dbReference type="PANTHER" id="PTHR12110">
    <property type="entry name" value="HYDROXYPYRUVATE ISOMERASE"/>
    <property type="match status" value="1"/>
</dbReference>